<reference evidence="4" key="1">
    <citation type="submission" date="2014-04" db="EMBL/GenBank/DDBJ databases">
        <title>Evolutionary Origins and Diversification of the Mycorrhizal Mutualists.</title>
        <authorList>
            <consortium name="DOE Joint Genome Institute"/>
            <consortium name="Mycorrhizal Genomics Consortium"/>
            <person name="Kohler A."/>
            <person name="Kuo A."/>
            <person name="Nagy L.G."/>
            <person name="Floudas D."/>
            <person name="Copeland A."/>
            <person name="Barry K.W."/>
            <person name="Cichocki N."/>
            <person name="Veneault-Fourrey C."/>
            <person name="LaButti K."/>
            <person name="Lindquist E.A."/>
            <person name="Lipzen A."/>
            <person name="Lundell T."/>
            <person name="Morin E."/>
            <person name="Murat C."/>
            <person name="Riley R."/>
            <person name="Ohm R."/>
            <person name="Sun H."/>
            <person name="Tunlid A."/>
            <person name="Henrissat B."/>
            <person name="Grigoriev I.V."/>
            <person name="Hibbett D.S."/>
            <person name="Martin F."/>
        </authorList>
    </citation>
    <scope>NUCLEOTIDE SEQUENCE [LARGE SCALE GENOMIC DNA]</scope>
    <source>
        <strain evidence="4">FD-334 SS-4</strain>
    </source>
</reference>
<evidence type="ECO:0000313" key="3">
    <source>
        <dbReference type="EMBL" id="KJA18265.1"/>
    </source>
</evidence>
<feature type="transmembrane region" description="Helical" evidence="2">
    <location>
        <begin position="36"/>
        <end position="59"/>
    </location>
</feature>
<evidence type="ECO:0000313" key="4">
    <source>
        <dbReference type="Proteomes" id="UP000054270"/>
    </source>
</evidence>
<evidence type="ECO:0000256" key="1">
    <source>
        <dbReference type="SAM" id="MobiDB-lite"/>
    </source>
</evidence>
<organism evidence="3 4">
    <name type="scientific">Hypholoma sublateritium (strain FD-334 SS-4)</name>
    <dbReference type="NCBI Taxonomy" id="945553"/>
    <lineage>
        <taxon>Eukaryota</taxon>
        <taxon>Fungi</taxon>
        <taxon>Dikarya</taxon>
        <taxon>Basidiomycota</taxon>
        <taxon>Agaricomycotina</taxon>
        <taxon>Agaricomycetes</taxon>
        <taxon>Agaricomycetidae</taxon>
        <taxon>Agaricales</taxon>
        <taxon>Agaricineae</taxon>
        <taxon>Strophariaceae</taxon>
        <taxon>Hypholoma</taxon>
    </lineage>
</organism>
<dbReference type="EMBL" id="KN817591">
    <property type="protein sequence ID" value="KJA18265.1"/>
    <property type="molecule type" value="Genomic_DNA"/>
</dbReference>
<dbReference type="OMA" id="QHRKNYV"/>
<keyword evidence="2" id="KW-0472">Membrane</keyword>
<name>A0A0D2PDH2_HYPSF</name>
<proteinExistence type="predicted"/>
<feature type="transmembrane region" description="Helical" evidence="2">
    <location>
        <begin position="110"/>
        <end position="130"/>
    </location>
</feature>
<protein>
    <submittedName>
        <fullName evidence="3">Uncharacterized protein</fullName>
    </submittedName>
</protein>
<keyword evidence="4" id="KW-1185">Reference proteome</keyword>
<dbReference type="AlphaFoldDB" id="A0A0D2PDH2"/>
<feature type="compositionally biased region" description="Basic and acidic residues" evidence="1">
    <location>
        <begin position="185"/>
        <end position="196"/>
    </location>
</feature>
<feature type="transmembrane region" description="Helical" evidence="2">
    <location>
        <begin position="150"/>
        <end position="174"/>
    </location>
</feature>
<feature type="transmembrane region" description="Helical" evidence="2">
    <location>
        <begin position="79"/>
        <end position="98"/>
    </location>
</feature>
<keyword evidence="2" id="KW-1133">Transmembrane helix</keyword>
<dbReference type="OrthoDB" id="3254104at2759"/>
<gene>
    <name evidence="3" type="ORF">HYPSUDRAFT_45441</name>
</gene>
<sequence length="205" mass="22580">MDLEAMPTRPHMHGNPTQMDTQYVNMMLALDDISMMYSILASFSAWILLAGFILFPGTFSSLQKTVTNKVGTGAVPTNVIDRVTFIVAWACTGIGALGKLWLWWRWRKNYIFALNKIFLPGLMHSLAGVLSTLSNVVGAQGAKFSATSKLTIFVTSGSTVVFGVLTAFYSLWLVRRVKARHDREVGKQKASKHGEGKVYVSTKGV</sequence>
<keyword evidence="2" id="KW-0812">Transmembrane</keyword>
<evidence type="ECO:0000256" key="2">
    <source>
        <dbReference type="SAM" id="Phobius"/>
    </source>
</evidence>
<accession>A0A0D2PDH2</accession>
<feature type="region of interest" description="Disordered" evidence="1">
    <location>
        <begin position="185"/>
        <end position="205"/>
    </location>
</feature>
<dbReference type="STRING" id="945553.A0A0D2PDH2"/>
<dbReference type="Proteomes" id="UP000054270">
    <property type="component" value="Unassembled WGS sequence"/>
</dbReference>